<proteinExistence type="predicted"/>
<dbReference type="InterPro" id="IPR022529">
    <property type="entry name" value="DUF3530"/>
</dbReference>
<evidence type="ECO:0008006" key="3">
    <source>
        <dbReference type="Google" id="ProtNLM"/>
    </source>
</evidence>
<dbReference type="RefSeq" id="WP_246247049.1">
    <property type="nucleotide sequence ID" value="NZ_CADCXN010000091.1"/>
</dbReference>
<comment type="caution">
    <text evidence="1">The sequence shown here is derived from an EMBL/GenBank/DDBJ whole genome shotgun (WGS) entry which is preliminary data.</text>
</comment>
<evidence type="ECO:0000313" key="2">
    <source>
        <dbReference type="Proteomes" id="UP000494216"/>
    </source>
</evidence>
<dbReference type="EMBL" id="CADCXN010000091">
    <property type="protein sequence ID" value="CAA9892192.1"/>
    <property type="molecule type" value="Genomic_DNA"/>
</dbReference>
<keyword evidence="2" id="KW-1185">Reference proteome</keyword>
<dbReference type="Proteomes" id="UP000494216">
    <property type="component" value="Unassembled WGS sequence"/>
</dbReference>
<evidence type="ECO:0000313" key="1">
    <source>
        <dbReference type="EMBL" id="CAA9892192.1"/>
    </source>
</evidence>
<dbReference type="Gene3D" id="3.40.50.1820">
    <property type="entry name" value="alpha/beta hydrolase"/>
    <property type="match status" value="1"/>
</dbReference>
<organism evidence="1 2">
    <name type="scientific">Candidatus Methylobacter favarea</name>
    <dbReference type="NCBI Taxonomy" id="2707345"/>
    <lineage>
        <taxon>Bacteria</taxon>
        <taxon>Pseudomonadati</taxon>
        <taxon>Pseudomonadota</taxon>
        <taxon>Gammaproteobacteria</taxon>
        <taxon>Methylococcales</taxon>
        <taxon>Methylococcaceae</taxon>
        <taxon>Methylobacter</taxon>
    </lineage>
</organism>
<accession>A0A8S0XKN8</accession>
<dbReference type="InterPro" id="IPR029058">
    <property type="entry name" value="AB_hydrolase_fold"/>
</dbReference>
<protein>
    <recommendedName>
        <fullName evidence="3">DUF3530 family protein</fullName>
    </recommendedName>
</protein>
<reference evidence="1 2" key="1">
    <citation type="submission" date="2020-02" db="EMBL/GenBank/DDBJ databases">
        <authorList>
            <person name="Hogendoorn C."/>
        </authorList>
    </citation>
    <scope>NUCLEOTIDE SEQUENCE [LARGE SCALE GENOMIC DNA]</scope>
    <source>
        <strain evidence="1">METHB21</strain>
    </source>
</reference>
<sequence>MIYKVKRSAVVNLLKIVAFALWALPLFNSMCLASDEKREAEFADDIKKTLVIGRIVRLEAEGKNFLGLYTETERTVSKSVVIILHDLGGHPNQRQVVDTLRVFLPEHDWATLALQMPVREIGADKNDYYGLLPETRARIQAGIKYAKDNRAENIVLIGYGLGSLMALYAQSEQSSAIKALVTISLPVPDANIKTVKVLEYIKKIKIPMLDIYGALDTADVVDSARDRRLAAKENPGYRQIKITDEDRRYLHDEGLVVKRIYSWLSQVSGNSSGFK</sequence>
<name>A0A8S0XKN8_9GAMM</name>
<gene>
    <name evidence="1" type="ORF">METHB2_60084</name>
</gene>
<dbReference type="SUPFAM" id="SSF53474">
    <property type="entry name" value="alpha/beta-Hydrolases"/>
    <property type="match status" value="1"/>
</dbReference>
<dbReference type="AlphaFoldDB" id="A0A8S0XKN8"/>
<dbReference type="Pfam" id="PF12048">
    <property type="entry name" value="DUF3530"/>
    <property type="match status" value="2"/>
</dbReference>